<dbReference type="Proteomes" id="UP000095038">
    <property type="component" value="Unassembled WGS sequence"/>
</dbReference>
<comment type="subunit">
    <text evidence="3">Component of the ER membrane protein complex (EMC).</text>
</comment>
<proteinExistence type="inferred from homology"/>
<feature type="domain" description="ER membrane protein complex subunit 1 C-terminal" evidence="12">
    <location>
        <begin position="671"/>
        <end position="889"/>
    </location>
</feature>
<dbReference type="EMBL" id="KV454483">
    <property type="protein sequence ID" value="ODV60096.1"/>
    <property type="molecule type" value="Genomic_DNA"/>
</dbReference>
<keyword evidence="7" id="KW-0256">Endoplasmic reticulum</keyword>
<evidence type="ECO:0000256" key="2">
    <source>
        <dbReference type="ARBA" id="ARBA00007904"/>
    </source>
</evidence>
<dbReference type="SUPFAM" id="SSF50998">
    <property type="entry name" value="Quinoprotein alcohol dehydrogenase-like"/>
    <property type="match status" value="1"/>
</dbReference>
<comment type="similarity">
    <text evidence="2">Belongs to the EMC1 family.</text>
</comment>
<evidence type="ECO:0000256" key="6">
    <source>
        <dbReference type="ARBA" id="ARBA00022729"/>
    </source>
</evidence>
<gene>
    <name evidence="13" type="ORF">ASCRUDRAFT_76607</name>
</gene>
<keyword evidence="9" id="KW-0472">Membrane</keyword>
<keyword evidence="8" id="KW-1133">Transmembrane helix</keyword>
<keyword evidence="14" id="KW-1185">Reference proteome</keyword>
<sequence>MFSCSVRKPSLFIWFLLFYVSLVQCVYDDEAFKVDWQIASVGEVNNHHLSQSIDLVSLISDDKVLSVVDFQTGNIKWRYNLNEFFSSSNGKFEVIGDQENPNFPIFTLNDDNYLLTLVNSNIFIWNLKKGFLIDHILFTSESDRNKVFKVNENKFLIFDSSSNCVIEYSYNSSSEIFESSVLLSDIQLKFDDSISVSPINNAGDVLIYYKNLNNVIINSSISKNVSQIEIESKLLKDDYLLYKILNNLLIFQNANYYLILSVDVNENSIIDEKLIFKNQYSIINSKNELFILSVDNDLSKLNSSSLELNEISNFNSISSSFSGSVSGSKVYFIKNNKYIITLNEYSIDFLSITFDNKLKKIFNIYNPDLPSLNLIKSIDFKFDSEKNCLNYLVLTNDLEILKFINDTLIWKKYQSLSMINGYQILNKLSNNLDITDNSNYKDFYNHNYNADYNNYKTLMHIYYNRLVRFKKLISEFVHRNLINFNTHQYENFKHLNNYFGFEKLVIVSTKIGQFFLIDLENGKVLDKSYNYKDLTKKNEIDKRFYQVFRNEGYFDIDHDNKFTISEEKNEICGLDNENKSWCQRYYNGNEIYSVKVNNLNVVGSDKYFLKDKRIVYKYLNYKIILVSVTNKIENTLMVNVFDYENGDLIYSNIHKNDIILNDKNKISMVIDENFLIYSYFSLKPSIGNKIFTVEFFKDEERLIPIFGEKTFNLNGKIQDLSVSRSQFGVTTKSIIIEMNNGEIFYAPKFLLSKGPDFLNNNIQDKKSSNIINNKNVDSQNSNNKNKISESNLLINDRSVITHKRQLLNAGFNDEQLNGLVSIPTNLESTIITCSFKNDFFCTRIYPSLQFDLLNSSFGKNKLIFTLAILVIVYLGLKPKVESKKLRNQWINESS</sequence>
<dbReference type="SUPFAM" id="SSF50969">
    <property type="entry name" value="YVTN repeat-like/Quinoprotein amine dehydrogenase"/>
    <property type="match status" value="1"/>
</dbReference>
<dbReference type="GO" id="GO:0072546">
    <property type="term" value="C:EMC complex"/>
    <property type="evidence" value="ECO:0007669"/>
    <property type="project" value="InterPro"/>
</dbReference>
<evidence type="ECO:0000256" key="11">
    <source>
        <dbReference type="SAM" id="SignalP"/>
    </source>
</evidence>
<dbReference type="InterPro" id="IPR011044">
    <property type="entry name" value="Quino_amine_DH_bsu"/>
</dbReference>
<protein>
    <recommendedName>
        <fullName evidence="4">ER membrane protein complex subunit 1</fullName>
    </recommendedName>
</protein>
<dbReference type="Pfam" id="PF07774">
    <property type="entry name" value="EMC1_C"/>
    <property type="match status" value="1"/>
</dbReference>
<evidence type="ECO:0000256" key="4">
    <source>
        <dbReference type="ARBA" id="ARBA00020824"/>
    </source>
</evidence>
<evidence type="ECO:0000256" key="10">
    <source>
        <dbReference type="ARBA" id="ARBA00023180"/>
    </source>
</evidence>
<feature type="chain" id="PRO_5008910429" description="ER membrane protein complex subunit 1" evidence="11">
    <location>
        <begin position="26"/>
        <end position="894"/>
    </location>
</feature>
<dbReference type="InParanoid" id="A0A1D2VEN6"/>
<keyword evidence="5" id="KW-0812">Transmembrane</keyword>
<dbReference type="STRING" id="1344418.A0A1D2VEN6"/>
<dbReference type="PANTHER" id="PTHR21573:SF0">
    <property type="entry name" value="ER MEMBRANE PROTEIN COMPLEX SUBUNIT 1"/>
    <property type="match status" value="1"/>
</dbReference>
<evidence type="ECO:0000256" key="7">
    <source>
        <dbReference type="ARBA" id="ARBA00022824"/>
    </source>
</evidence>
<evidence type="ECO:0000256" key="9">
    <source>
        <dbReference type="ARBA" id="ARBA00023136"/>
    </source>
</evidence>
<evidence type="ECO:0000256" key="3">
    <source>
        <dbReference type="ARBA" id="ARBA00011276"/>
    </source>
</evidence>
<name>A0A1D2VEN6_9ASCO</name>
<reference evidence="14" key="1">
    <citation type="submission" date="2016-05" db="EMBL/GenBank/DDBJ databases">
        <title>Comparative genomics of biotechnologically important yeasts.</title>
        <authorList>
            <consortium name="DOE Joint Genome Institute"/>
            <person name="Riley R."/>
            <person name="Haridas S."/>
            <person name="Wolfe K.H."/>
            <person name="Lopes M.R."/>
            <person name="Hittinger C.T."/>
            <person name="Goker M."/>
            <person name="Salamov A."/>
            <person name="Wisecaver J."/>
            <person name="Long T.M."/>
            <person name="Aerts A.L."/>
            <person name="Barry K."/>
            <person name="Choi C."/>
            <person name="Clum A."/>
            <person name="Coughlan A.Y."/>
            <person name="Deshpande S."/>
            <person name="Douglass A.P."/>
            <person name="Hanson S.J."/>
            <person name="Klenk H.-P."/>
            <person name="Labutti K."/>
            <person name="Lapidus A."/>
            <person name="Lindquist E."/>
            <person name="Lipzen A."/>
            <person name="Meier-Kolthoff J.P."/>
            <person name="Ohm R.A."/>
            <person name="Otillar R.P."/>
            <person name="Pangilinan J."/>
            <person name="Peng Y."/>
            <person name="Rokas A."/>
            <person name="Rosa C.A."/>
            <person name="Scheuner C."/>
            <person name="Sibirny A.A."/>
            <person name="Slot J.C."/>
            <person name="Stielow J.B."/>
            <person name="Sun H."/>
            <person name="Kurtzman C.P."/>
            <person name="Blackwell M."/>
            <person name="Grigoriev I.V."/>
            <person name="Jeffries T.W."/>
        </authorList>
    </citation>
    <scope>NUCLEOTIDE SEQUENCE [LARGE SCALE GENOMIC DNA]</scope>
    <source>
        <strain evidence="14">DSM 1968</strain>
    </source>
</reference>
<feature type="signal peptide" evidence="11">
    <location>
        <begin position="1"/>
        <end position="25"/>
    </location>
</feature>
<dbReference type="GO" id="GO:0034975">
    <property type="term" value="P:protein folding in endoplasmic reticulum"/>
    <property type="evidence" value="ECO:0007669"/>
    <property type="project" value="TreeGrafter"/>
</dbReference>
<dbReference type="InterPro" id="IPR011047">
    <property type="entry name" value="Quinoprotein_ADH-like_sf"/>
</dbReference>
<accession>A0A1D2VEN6</accession>
<evidence type="ECO:0000256" key="8">
    <source>
        <dbReference type="ARBA" id="ARBA00022989"/>
    </source>
</evidence>
<dbReference type="PANTHER" id="PTHR21573">
    <property type="entry name" value="ER MEMBRANE PROTEIN COMPLEX SUBUNIT 1"/>
    <property type="match status" value="1"/>
</dbReference>
<dbReference type="InterPro" id="IPR026895">
    <property type="entry name" value="EMC1"/>
</dbReference>
<dbReference type="InterPro" id="IPR011678">
    <property type="entry name" value="EMC1_C"/>
</dbReference>
<organism evidence="13 14">
    <name type="scientific">Ascoidea rubescens DSM 1968</name>
    <dbReference type="NCBI Taxonomy" id="1344418"/>
    <lineage>
        <taxon>Eukaryota</taxon>
        <taxon>Fungi</taxon>
        <taxon>Dikarya</taxon>
        <taxon>Ascomycota</taxon>
        <taxon>Saccharomycotina</taxon>
        <taxon>Saccharomycetes</taxon>
        <taxon>Ascoideaceae</taxon>
        <taxon>Ascoidea</taxon>
    </lineage>
</organism>
<keyword evidence="6 11" id="KW-0732">Signal</keyword>
<evidence type="ECO:0000256" key="5">
    <source>
        <dbReference type="ARBA" id="ARBA00022692"/>
    </source>
</evidence>
<dbReference type="GeneID" id="30967178"/>
<evidence type="ECO:0000313" key="14">
    <source>
        <dbReference type="Proteomes" id="UP000095038"/>
    </source>
</evidence>
<comment type="subcellular location">
    <subcellularLocation>
        <location evidence="1">Endoplasmic reticulum membrane</location>
        <topology evidence="1">Single-pass type I membrane protein</topology>
    </subcellularLocation>
</comment>
<dbReference type="AlphaFoldDB" id="A0A1D2VEN6"/>
<evidence type="ECO:0000256" key="1">
    <source>
        <dbReference type="ARBA" id="ARBA00004115"/>
    </source>
</evidence>
<keyword evidence="10" id="KW-0325">Glycoprotein</keyword>
<evidence type="ECO:0000259" key="12">
    <source>
        <dbReference type="Pfam" id="PF07774"/>
    </source>
</evidence>
<dbReference type="RefSeq" id="XP_020046403.1">
    <property type="nucleotide sequence ID" value="XM_020193542.1"/>
</dbReference>
<evidence type="ECO:0000313" key="13">
    <source>
        <dbReference type="EMBL" id="ODV60096.1"/>
    </source>
</evidence>
<dbReference type="OrthoDB" id="28092at2759"/>